<comment type="caution">
    <text evidence="1">The sequence shown here is derived from an EMBL/GenBank/DDBJ whole genome shotgun (WGS) entry which is preliminary data.</text>
</comment>
<dbReference type="Proteomes" id="UP001500016">
    <property type="component" value="Unassembled WGS sequence"/>
</dbReference>
<dbReference type="EMBL" id="BAAAPE010000002">
    <property type="protein sequence ID" value="GAA2065088.1"/>
    <property type="molecule type" value="Genomic_DNA"/>
</dbReference>
<evidence type="ECO:0000313" key="2">
    <source>
        <dbReference type="Proteomes" id="UP001500016"/>
    </source>
</evidence>
<gene>
    <name evidence="1" type="ORF">GCM10009801_10130</name>
</gene>
<name>A0ABN2VL98_9ACTN</name>
<keyword evidence="2" id="KW-1185">Reference proteome</keyword>
<sequence length="41" mass="4475">MEMNALEATAFLLAERVNALTDDRDFATRMVAEALSGAEDD</sequence>
<evidence type="ECO:0000313" key="1">
    <source>
        <dbReference type="EMBL" id="GAA2065088.1"/>
    </source>
</evidence>
<organism evidence="1 2">
    <name type="scientific">Streptomyces albiaxialis</name>
    <dbReference type="NCBI Taxonomy" id="329523"/>
    <lineage>
        <taxon>Bacteria</taxon>
        <taxon>Bacillati</taxon>
        <taxon>Actinomycetota</taxon>
        <taxon>Actinomycetes</taxon>
        <taxon>Kitasatosporales</taxon>
        <taxon>Streptomycetaceae</taxon>
        <taxon>Streptomyces</taxon>
    </lineage>
</organism>
<proteinExistence type="predicted"/>
<evidence type="ECO:0008006" key="3">
    <source>
        <dbReference type="Google" id="ProtNLM"/>
    </source>
</evidence>
<protein>
    <recommendedName>
        <fullName evidence="3">ANTAR domain-containing protein</fullName>
    </recommendedName>
</protein>
<accession>A0ABN2VL98</accession>
<reference evidence="1 2" key="1">
    <citation type="journal article" date="2019" name="Int. J. Syst. Evol. Microbiol.">
        <title>The Global Catalogue of Microorganisms (GCM) 10K type strain sequencing project: providing services to taxonomists for standard genome sequencing and annotation.</title>
        <authorList>
            <consortium name="The Broad Institute Genomics Platform"/>
            <consortium name="The Broad Institute Genome Sequencing Center for Infectious Disease"/>
            <person name="Wu L."/>
            <person name="Ma J."/>
        </authorList>
    </citation>
    <scope>NUCLEOTIDE SEQUENCE [LARGE SCALE GENOMIC DNA]</scope>
    <source>
        <strain evidence="1 2">JCM 15478</strain>
    </source>
</reference>